<feature type="signal peptide" evidence="1">
    <location>
        <begin position="1"/>
        <end position="19"/>
    </location>
</feature>
<reference evidence="2" key="1">
    <citation type="submission" date="2022-06" db="EMBL/GenBank/DDBJ databases">
        <title>Akkermansia biwalacus sp. nov., an anaerobic mucin-degrading bacterium isolated from human intestine.</title>
        <authorList>
            <person name="Kobayashi Y."/>
            <person name="Inoue S."/>
            <person name="Kawahara T."/>
            <person name="Kohda N."/>
        </authorList>
    </citation>
    <scope>NUCLEOTIDE SEQUENCE</scope>
    <source>
        <strain evidence="2">WON2089</strain>
    </source>
</reference>
<evidence type="ECO:0000313" key="3">
    <source>
        <dbReference type="Proteomes" id="UP001062263"/>
    </source>
</evidence>
<keyword evidence="1" id="KW-0732">Signal</keyword>
<evidence type="ECO:0000256" key="1">
    <source>
        <dbReference type="SAM" id="SignalP"/>
    </source>
</evidence>
<organism evidence="2 3">
    <name type="scientific">Akkermansia biwaensis</name>
    <dbReference type="NCBI Taxonomy" id="2946555"/>
    <lineage>
        <taxon>Bacteria</taxon>
        <taxon>Pseudomonadati</taxon>
        <taxon>Verrucomicrobiota</taxon>
        <taxon>Verrucomicrobiia</taxon>
        <taxon>Verrucomicrobiales</taxon>
        <taxon>Akkermansiaceae</taxon>
        <taxon>Akkermansia</taxon>
    </lineage>
</organism>
<sequence>MKTTAFLLFFLCGSLSSPAGDGEKDLPRDSLVFSEMRIVHQKNDKSLTLSFKLSCSGGGVPLTPPDARGLAVVDSTGKKLGIRNVQVTPELSYENDSFHSPEGKAELSIQTNSLPSVQAEWIRISGNISIPMGRKVLKFPAQEIEFEEAPSIIRHPKTGNPIHLRISSAGQEANSPLFSVDIGSNSPVILHSITFQYPDGTPFHPKMIKIPVRQNEENEQSLRLIYLFRPNTRTLLVTLSYFDESGTTDIPVNFNIGFDGSASPLKKMNP</sequence>
<evidence type="ECO:0008006" key="4">
    <source>
        <dbReference type="Google" id="ProtNLM"/>
    </source>
</evidence>
<feature type="chain" id="PRO_5047397941" description="DUF1573 domain-containing protein" evidence="1">
    <location>
        <begin position="20"/>
        <end position="270"/>
    </location>
</feature>
<dbReference type="EMBL" id="AP025943">
    <property type="protein sequence ID" value="BDL44272.1"/>
    <property type="molecule type" value="Genomic_DNA"/>
</dbReference>
<proteinExistence type="predicted"/>
<accession>A0ABN6QIU3</accession>
<keyword evidence="3" id="KW-1185">Reference proteome</keyword>
<protein>
    <recommendedName>
        <fullName evidence="4">DUF1573 domain-containing protein</fullName>
    </recommendedName>
</protein>
<name>A0ABN6QIU3_9BACT</name>
<gene>
    <name evidence="2" type="ORF">Abiwalacus_18460</name>
</gene>
<dbReference type="Proteomes" id="UP001062263">
    <property type="component" value="Chromosome"/>
</dbReference>
<evidence type="ECO:0000313" key="2">
    <source>
        <dbReference type="EMBL" id="BDL44272.1"/>
    </source>
</evidence>